<dbReference type="GO" id="GO:0005524">
    <property type="term" value="F:ATP binding"/>
    <property type="evidence" value="ECO:0007669"/>
    <property type="project" value="UniProtKB-KW"/>
</dbReference>
<accession>A0ABD0TDF1</accession>
<dbReference type="SUPFAM" id="SSF52540">
    <property type="entry name" value="P-loop containing nucleoside triphosphate hydrolases"/>
    <property type="match status" value="1"/>
</dbReference>
<keyword evidence="1" id="KW-0547">Nucleotide-binding</keyword>
<keyword evidence="2" id="KW-0378">Hydrolase</keyword>
<evidence type="ECO:0000256" key="3">
    <source>
        <dbReference type="ARBA" id="ARBA00022840"/>
    </source>
</evidence>
<evidence type="ECO:0000256" key="2">
    <source>
        <dbReference type="ARBA" id="ARBA00022801"/>
    </source>
</evidence>
<dbReference type="Gene3D" id="3.40.50.300">
    <property type="entry name" value="P-loop containing nucleotide triphosphate hydrolases"/>
    <property type="match status" value="1"/>
</dbReference>
<name>A0ABD0TDF1_LOXSC</name>
<dbReference type="GO" id="GO:0016787">
    <property type="term" value="F:hydrolase activity"/>
    <property type="evidence" value="ECO:0007669"/>
    <property type="project" value="UniProtKB-KW"/>
</dbReference>
<organism evidence="4 5">
    <name type="scientific">Loxostege sticticalis</name>
    <name type="common">Beet webworm moth</name>
    <dbReference type="NCBI Taxonomy" id="481309"/>
    <lineage>
        <taxon>Eukaryota</taxon>
        <taxon>Metazoa</taxon>
        <taxon>Ecdysozoa</taxon>
        <taxon>Arthropoda</taxon>
        <taxon>Hexapoda</taxon>
        <taxon>Insecta</taxon>
        <taxon>Pterygota</taxon>
        <taxon>Neoptera</taxon>
        <taxon>Endopterygota</taxon>
        <taxon>Lepidoptera</taxon>
        <taxon>Glossata</taxon>
        <taxon>Ditrysia</taxon>
        <taxon>Pyraloidea</taxon>
        <taxon>Crambidae</taxon>
        <taxon>Pyraustinae</taxon>
        <taxon>Loxostege</taxon>
    </lineage>
</organism>
<keyword evidence="3" id="KW-0067">ATP-binding</keyword>
<sequence length="188" mass="20943">MTKIKYFILTGDPGVGKTTLTKKLCSIVTGLGFKTSGFYTEEVRRAGVREGFDVVTLDGLRGCLARDCSRNGPVKFKVGKYGVMVEEFEKVALPSLGQPEDTKGHLLVIDEIGTMELLSNGFRTRITEIFRPISDCVVLATIPTRRSSPIVESIRNNSEAKVWTVTRENRNTMHEEILKEMKVTLNLS</sequence>
<dbReference type="AlphaFoldDB" id="A0ABD0TDF1"/>
<gene>
    <name evidence="4" type="ORF">ABMA28_014736</name>
</gene>
<evidence type="ECO:0000313" key="5">
    <source>
        <dbReference type="Proteomes" id="UP001549921"/>
    </source>
</evidence>
<evidence type="ECO:0000313" key="4">
    <source>
        <dbReference type="EMBL" id="KAL0840943.1"/>
    </source>
</evidence>
<evidence type="ECO:0008006" key="6">
    <source>
        <dbReference type="Google" id="ProtNLM"/>
    </source>
</evidence>
<dbReference type="Pfam" id="PF03266">
    <property type="entry name" value="NTPase_1"/>
    <property type="match status" value="1"/>
</dbReference>
<reference evidence="4 5" key="1">
    <citation type="submission" date="2024-06" db="EMBL/GenBank/DDBJ databases">
        <title>A chromosome-level genome assembly of beet webworm, Loxostege sticticalis.</title>
        <authorList>
            <person name="Zhang Y."/>
        </authorList>
    </citation>
    <scope>NUCLEOTIDE SEQUENCE [LARGE SCALE GENOMIC DNA]</scope>
    <source>
        <strain evidence="4">AQ028</strain>
        <tissue evidence="4">Male pupae</tissue>
    </source>
</reference>
<dbReference type="PANTHER" id="PTHR43146">
    <property type="entry name" value="CANCER-RELATED NUCLEOSIDE-TRIPHOSPHATASE"/>
    <property type="match status" value="1"/>
</dbReference>
<dbReference type="NCBIfam" id="NF010248">
    <property type="entry name" value="PRK13695.1"/>
    <property type="match status" value="1"/>
</dbReference>
<dbReference type="Proteomes" id="UP001549921">
    <property type="component" value="Unassembled WGS sequence"/>
</dbReference>
<dbReference type="InterPro" id="IPR004948">
    <property type="entry name" value="Nuc-triphosphatase_THEP1"/>
</dbReference>
<dbReference type="PANTHER" id="PTHR43146:SF1">
    <property type="entry name" value="CANCER-RELATED NUCLEOSIDE-TRIPHOSPHATASE"/>
    <property type="match status" value="1"/>
</dbReference>
<dbReference type="HAMAP" id="MF_00796">
    <property type="entry name" value="NTPase_1"/>
    <property type="match status" value="1"/>
</dbReference>
<comment type="caution">
    <text evidence="4">The sequence shown here is derived from an EMBL/GenBank/DDBJ whole genome shotgun (WGS) entry which is preliminary data.</text>
</comment>
<proteinExistence type="inferred from homology"/>
<evidence type="ECO:0000256" key="1">
    <source>
        <dbReference type="ARBA" id="ARBA00022741"/>
    </source>
</evidence>
<dbReference type="InterPro" id="IPR027417">
    <property type="entry name" value="P-loop_NTPase"/>
</dbReference>
<protein>
    <recommendedName>
        <fullName evidence="6">AAA+ ATPase domain-containing protein</fullName>
    </recommendedName>
</protein>
<dbReference type="EMBL" id="JBEDNZ010000006">
    <property type="protein sequence ID" value="KAL0840943.1"/>
    <property type="molecule type" value="Genomic_DNA"/>
</dbReference>